<keyword evidence="6" id="KW-1185">Reference proteome</keyword>
<feature type="domain" description="Ras-GAP" evidence="4">
    <location>
        <begin position="1213"/>
        <end position="1406"/>
    </location>
</feature>
<sequence length="2590" mass="286365">MNGDAGLVGCLVDRLTTRLPHRTGTPTQDLSQDDIVSITRATLVKISASSIRFILDALLTLLEDLSRPYKTVLAHPPHVLLSELYVLELIADCCASNWYRMKGPGDRSTPSPVSDGPMSPAQRAAFYPPEALSDVQLNRIFEVIKVLFEPIPDGYALPAKAILDDSSAKHLTAPQVEEPMRTPLSTSSSEPTETKSILQAHANAVEAHIKLIMEYVTASSWPATFDLFRSVMYSARNNVPSQGNPIPNALAAEEERAALIMLRLVSFFWVDSQKLSFGIQEFCSSFLHFRKSFQNTIAVVMPQIITRWLDRYPAEFVQLHSMSNPKRRETAPDTLFDMALTIGDNGRRKALLYPMQMTLLFLQPDVFEVASNMRESKGAGMAKKVQFLDGLRKALRNRNEQATYCLVLLLRAARHFDAESDSALMSYAMDVQDEVRDAVFRRFAPGAEGVLYEQDIMTAAFVSLAHLNFEHSVGSLAVSCLSSSAPQSFKIAVIQACAYFARLGSGSQKYQPLFTTASAFIQAQLQTMSELLAEGYIEDQTAQRRAVESAPSISMVCNILSFLDASPMTLFEGPPKDRGERDHFYEENLEAFISCIIAADESVRRLAAGVAKRLFAKEQMLSSLRASKGLGSKAFKTKFWRLTAEVLRAINGYLESRLLLLTSIPELCQTSDDITERIAASSKLETLFLVSLCSADMEACQMVTSCIGTFLDECRLIDTAPAAAKSSLTLLRNGEIFGEISSRDFRFTGLVAFQKRIRALLRRMQYPSAGILDAWELVFDRWLHLSKDISQAGGGEAVTERMVAEWRNYSGFLASLGGICTAEQATNLEEPAISGLRWIDRLSSGNHEEPLLTRYLRLSIQLLACANVRVRETIREVLSSEVPPSLFQPLFKALETELDVLFTGALEPSVKGQDNDIIFAEQSSSLLKALVERLDTPSDLGAASGLHLGALCLNFAKFLDGVTDTPSSLRVKIKICQLVEAVAKRKEQLNLRDDVRIRNQLLEYIFSWIARPRSPRDSTSHLGGRQDEMTRVQRDLDKACLRSLATLTFRLPLQPGEGQTDADTSELKSQMFHQYFNRFLSLLNMEPNSADPGRVGEHHHHGYHGHHYFGSSGSGGAAATEASTSDLAITILSNLLSANIDVGLKNSLSIGYHENPDIRTAFVRVLYNILLQGTEFNNLSDAAVNEKYDELLELLTSDPSLAAAMSAVCPSHEVDELTISLLNIFEARGMSFVLLEALIKQEIEETENESELLRRTCVATKMLSIYAKWKGAGYLKDTLQNVVERLMMTSKDLSLELDPSRVGSPEELQTNAEHLQIVARVFIENICGSAPNIPASFRSICSIISEAVMERFPDAKYTAVGAFIFLRFFCPAIVAPEVEGLVSTPPSKDMRRGLLLIAKVIQNLANNVLFGAKEPYMFPLIDFLTNNIYKVTTFLREISAPPNAIASSSTRGESFDFGSCVALHRFLYEHWDHVRQRLASKERRDFVRSPAESTRSRSPVLEPLRHLIMKLGPPPLAVTWNRPQISTNNPPSYSRFQDFMLRNAFRSTESFLTSRAVYDGGESKDGLSIICIILRNIDGESIDFDTLIYCYLKIASRLWHRPFGLLIDATCYNGQNEPKDELFQKLELLTPTELSRQLARIYIYNMNSASKKCFRRILRVSAKNETSVFSPSNVEYHLIGSLQDLQAHFHLSKLHLPKETISVVTDTRYVFQPITRLSKSKGKIDVVIKVGSQFVQVTTTKKQDVPGFHLSTTVNDIFRLGDVDEAPTSIQTEDDSAFGLRADNGKIVMYFTSPKKTDVLQAIRAAKAKYAKDIRTTKSFERLIRPQDVPGTLLNLALTNLATPDPVLRLSSYNLLGALCKAFKFSAASKLMSTRDVSVPLDPSQFIIKISKSLAQTEPQLTSDFLNEFFVGWDSFLDEQKPLSLAYMAPWIPGLRTSVLAGEVDSDKGREKIAALFRKLIDVALSDPTLTFALEQSVWPVIYQDEVLLEIFLEEIVKAALSLGAEDDQTETLTSIASAIGTITLRGKIISRLRKALNRSSLRPTKYLPDNAVWNEICVLLQFCLSLSFDSGVQAQLYLPEIFHVVTMLANTGMPDVRVVVHRLLINSIHSACTSFTLDENRLNKLRATLETLSDPKNDIFVNTVTFIRDGASISTNQEAGPTLAATENLATILFETCSVAAPSVDVANAWRSRWMSLVASTAFQNNPAIQPRAFTVMGCLAREEVDDDLLYQVLVALRNSVGRFGEDSNSDMLVAIVTSLSKMMAKLPSASRYGLQLFWLAISLLRLVPSNLFNCTALFLEAVLTNISTTGDMRGDKMVPYFLQGRAQLEEAALPLDEAYGIHFNFENFHYAACACLVRGLTDTVTKSNALRVLSTFLEMTTTPSSTRSSNANATPKTGAGGGGGAGAGAERDVHDLVASPYMALILARTAAAGLADPASLRAEQDLAQLKDKDLLLNTAIELVDFQYLEDALQWLNRIAMARPGVVMHLCAPIISLLDDILLHCQASATLEAAHALLQTLTSNPKFAGAMDSSSSAGGGGSAGGVLNEILEDMGFVGLWKSCSFNLAQQEQDRACFGLTEKLIELIII</sequence>
<dbReference type="Gene3D" id="1.10.506.10">
    <property type="entry name" value="GTPase Activation - p120gap, domain 1"/>
    <property type="match status" value="2"/>
</dbReference>
<dbReference type="PANTHER" id="PTHR10194">
    <property type="entry name" value="RAS GTPASE-ACTIVATING PROTEINS"/>
    <property type="match status" value="1"/>
</dbReference>
<comment type="caution">
    <text evidence="5">The sequence shown here is derived from an EMBL/GenBank/DDBJ whole genome shotgun (WGS) entry which is preliminary data.</text>
</comment>
<dbReference type="InterPro" id="IPR036865">
    <property type="entry name" value="CRAL-TRIO_dom_sf"/>
</dbReference>
<dbReference type="InterPro" id="IPR008936">
    <property type="entry name" value="Rho_GTPase_activation_prot"/>
</dbReference>
<dbReference type="InterPro" id="IPR016024">
    <property type="entry name" value="ARM-type_fold"/>
</dbReference>
<organism evidence="5 6">
    <name type="scientific">Staphylotrichum longicolle</name>
    <dbReference type="NCBI Taxonomy" id="669026"/>
    <lineage>
        <taxon>Eukaryota</taxon>
        <taxon>Fungi</taxon>
        <taxon>Dikarya</taxon>
        <taxon>Ascomycota</taxon>
        <taxon>Pezizomycotina</taxon>
        <taxon>Sordariomycetes</taxon>
        <taxon>Sordariomycetidae</taxon>
        <taxon>Sordariales</taxon>
        <taxon>Chaetomiaceae</taxon>
        <taxon>Staphylotrichum</taxon>
    </lineage>
</organism>
<evidence type="ECO:0000256" key="2">
    <source>
        <dbReference type="ARBA" id="ARBA00022553"/>
    </source>
</evidence>
<dbReference type="SUPFAM" id="SSF48350">
    <property type="entry name" value="GTPase activation domain, GAP"/>
    <property type="match status" value="1"/>
</dbReference>
<dbReference type="Gene3D" id="2.30.29.30">
    <property type="entry name" value="Pleckstrin-homology domain (PH domain)/Phosphotyrosine-binding domain (PTB)"/>
    <property type="match status" value="1"/>
</dbReference>
<keyword evidence="1" id="KW-0343">GTPase activation</keyword>
<dbReference type="SUPFAM" id="SSF48371">
    <property type="entry name" value="ARM repeat"/>
    <property type="match status" value="1"/>
</dbReference>
<dbReference type="GO" id="GO:0007165">
    <property type="term" value="P:signal transduction"/>
    <property type="evidence" value="ECO:0007669"/>
    <property type="project" value="UniProtKB-ARBA"/>
</dbReference>
<accession>A0AAD4F652</accession>
<dbReference type="InterPro" id="IPR001936">
    <property type="entry name" value="RasGAP_dom"/>
</dbReference>
<dbReference type="Pfam" id="PF00616">
    <property type="entry name" value="RasGAP"/>
    <property type="match status" value="2"/>
</dbReference>
<dbReference type="InterPro" id="IPR011993">
    <property type="entry name" value="PH-like_dom_sf"/>
</dbReference>
<dbReference type="Proteomes" id="UP001197093">
    <property type="component" value="Unassembled WGS sequence"/>
</dbReference>
<dbReference type="Pfam" id="PF21877">
    <property type="entry name" value="PH_NF1"/>
    <property type="match status" value="1"/>
</dbReference>
<feature type="compositionally biased region" description="Polar residues" evidence="3">
    <location>
        <begin position="2383"/>
        <end position="2397"/>
    </location>
</feature>
<dbReference type="SMART" id="SM00323">
    <property type="entry name" value="RasGAP"/>
    <property type="match status" value="1"/>
</dbReference>
<feature type="region of interest" description="Disordered" evidence="3">
    <location>
        <begin position="2383"/>
        <end position="2409"/>
    </location>
</feature>
<dbReference type="InterPro" id="IPR023152">
    <property type="entry name" value="RasGAP_CS"/>
</dbReference>
<proteinExistence type="predicted"/>
<keyword evidence="2" id="KW-0597">Phosphoprotein</keyword>
<feature type="compositionally biased region" description="Low complexity" evidence="3">
    <location>
        <begin position="182"/>
        <end position="191"/>
    </location>
</feature>
<evidence type="ECO:0000256" key="1">
    <source>
        <dbReference type="ARBA" id="ARBA00022468"/>
    </source>
</evidence>
<feature type="compositionally biased region" description="Gly residues" evidence="3">
    <location>
        <begin position="2400"/>
        <end position="2409"/>
    </location>
</feature>
<dbReference type="PROSITE" id="PS50018">
    <property type="entry name" value="RAS_GTPASE_ACTIV_2"/>
    <property type="match status" value="1"/>
</dbReference>
<gene>
    <name evidence="5" type="ORF">NEMBOFW57_004323</name>
</gene>
<dbReference type="PANTHER" id="PTHR10194:SF142">
    <property type="entry name" value="NEUROFIBROMIN"/>
    <property type="match status" value="1"/>
</dbReference>
<name>A0AAD4F652_9PEZI</name>
<dbReference type="InterPro" id="IPR054071">
    <property type="entry name" value="PH_NF1"/>
</dbReference>
<feature type="region of interest" description="Disordered" evidence="3">
    <location>
        <begin position="172"/>
        <end position="191"/>
    </location>
</feature>
<dbReference type="CDD" id="cd05392">
    <property type="entry name" value="RasGAP_Neurofibromin_like"/>
    <property type="match status" value="1"/>
</dbReference>
<dbReference type="Pfam" id="PF13716">
    <property type="entry name" value="CRAL_TRIO_2"/>
    <property type="match status" value="1"/>
</dbReference>
<dbReference type="Gene3D" id="3.40.525.10">
    <property type="entry name" value="CRAL-TRIO lipid binding domain"/>
    <property type="match status" value="1"/>
</dbReference>
<evidence type="ECO:0000313" key="6">
    <source>
        <dbReference type="Proteomes" id="UP001197093"/>
    </source>
</evidence>
<dbReference type="GO" id="GO:0005096">
    <property type="term" value="F:GTPase activator activity"/>
    <property type="evidence" value="ECO:0007669"/>
    <property type="project" value="UniProtKB-KW"/>
</dbReference>
<dbReference type="InterPro" id="IPR039360">
    <property type="entry name" value="Ras_GTPase"/>
</dbReference>
<evidence type="ECO:0000256" key="3">
    <source>
        <dbReference type="SAM" id="MobiDB-lite"/>
    </source>
</evidence>
<dbReference type="EMBL" id="JAHCVI010000001">
    <property type="protein sequence ID" value="KAG7294253.1"/>
    <property type="molecule type" value="Genomic_DNA"/>
</dbReference>
<protein>
    <recommendedName>
        <fullName evidence="4">Ras-GAP domain-containing protein</fullName>
    </recommendedName>
</protein>
<evidence type="ECO:0000313" key="5">
    <source>
        <dbReference type="EMBL" id="KAG7294253.1"/>
    </source>
</evidence>
<dbReference type="PROSITE" id="PS00509">
    <property type="entry name" value="RAS_GTPASE_ACTIV_1"/>
    <property type="match status" value="1"/>
</dbReference>
<evidence type="ECO:0000259" key="4">
    <source>
        <dbReference type="PROSITE" id="PS50018"/>
    </source>
</evidence>
<reference evidence="5" key="1">
    <citation type="submission" date="2023-02" db="EMBL/GenBank/DDBJ databases">
        <authorList>
            <person name="Palmer J.M."/>
        </authorList>
    </citation>
    <scope>NUCLEOTIDE SEQUENCE</scope>
    <source>
        <strain evidence="5">FW57</strain>
    </source>
</reference>
<dbReference type="InterPro" id="IPR001251">
    <property type="entry name" value="CRAL-TRIO_dom"/>
</dbReference>